<dbReference type="InterPro" id="IPR021355">
    <property type="entry name" value="Phage_Syn9_Gp224"/>
</dbReference>
<dbReference type="EMBL" id="JADEXP010000001">
    <property type="protein sequence ID" value="MBE9065122.1"/>
    <property type="molecule type" value="Genomic_DNA"/>
</dbReference>
<proteinExistence type="predicted"/>
<dbReference type="Pfam" id="PF11189">
    <property type="entry name" value="DUF2973"/>
    <property type="match status" value="1"/>
</dbReference>
<feature type="region of interest" description="Disordered" evidence="1">
    <location>
        <begin position="35"/>
        <end position="56"/>
    </location>
</feature>
<feature type="transmembrane region" description="Helical" evidence="2">
    <location>
        <begin position="6"/>
        <end position="26"/>
    </location>
</feature>
<protein>
    <submittedName>
        <fullName evidence="3">DUF2973 domain-containing protein</fullName>
    </submittedName>
</protein>
<sequence>MLHLLYIFAFTILAVLAIVNLVRNLISLGIETRRGGGSTYVSTPKQPRRVPHPELLDDNGNVLDEPLLVMRSISIKDAREQLDAIYESSGGGGTLDDKVDD</sequence>
<dbReference type="RefSeq" id="WP_193989800.1">
    <property type="nucleotide sequence ID" value="NZ_JADEXP010000001.1"/>
</dbReference>
<name>A0A928WXE7_LEPEC</name>
<reference evidence="3" key="1">
    <citation type="submission" date="2020-10" db="EMBL/GenBank/DDBJ databases">
        <authorList>
            <person name="Castelo-Branco R."/>
            <person name="Eusebio N."/>
            <person name="Adriana R."/>
            <person name="Vieira A."/>
            <person name="Brugerolle De Fraissinette N."/>
            <person name="Rezende De Castro R."/>
            <person name="Schneider M.P."/>
            <person name="Vasconcelos V."/>
            <person name="Leao P.N."/>
        </authorList>
    </citation>
    <scope>NUCLEOTIDE SEQUENCE</scope>
    <source>
        <strain evidence="3">LEGE 11479</strain>
    </source>
</reference>
<dbReference type="Proteomes" id="UP000615026">
    <property type="component" value="Unassembled WGS sequence"/>
</dbReference>
<organism evidence="3 4">
    <name type="scientific">Leptolyngbya cf. ectocarpi LEGE 11479</name>
    <dbReference type="NCBI Taxonomy" id="1828722"/>
    <lineage>
        <taxon>Bacteria</taxon>
        <taxon>Bacillati</taxon>
        <taxon>Cyanobacteriota</taxon>
        <taxon>Cyanophyceae</taxon>
        <taxon>Leptolyngbyales</taxon>
        <taxon>Leptolyngbyaceae</taxon>
        <taxon>Leptolyngbya group</taxon>
        <taxon>Leptolyngbya</taxon>
    </lineage>
</organism>
<keyword evidence="2" id="KW-0812">Transmembrane</keyword>
<comment type="caution">
    <text evidence="3">The sequence shown here is derived from an EMBL/GenBank/DDBJ whole genome shotgun (WGS) entry which is preliminary data.</text>
</comment>
<accession>A0A928WXE7</accession>
<evidence type="ECO:0000313" key="4">
    <source>
        <dbReference type="Proteomes" id="UP000615026"/>
    </source>
</evidence>
<gene>
    <name evidence="3" type="ORF">IQ260_00440</name>
</gene>
<keyword evidence="4" id="KW-1185">Reference proteome</keyword>
<keyword evidence="2" id="KW-0472">Membrane</keyword>
<keyword evidence="2" id="KW-1133">Transmembrane helix</keyword>
<evidence type="ECO:0000256" key="1">
    <source>
        <dbReference type="SAM" id="MobiDB-lite"/>
    </source>
</evidence>
<evidence type="ECO:0000256" key="2">
    <source>
        <dbReference type="SAM" id="Phobius"/>
    </source>
</evidence>
<dbReference type="AlphaFoldDB" id="A0A928WXE7"/>
<evidence type="ECO:0000313" key="3">
    <source>
        <dbReference type="EMBL" id="MBE9065122.1"/>
    </source>
</evidence>